<evidence type="ECO:0000313" key="2">
    <source>
        <dbReference type="EMBL" id="MPN62229.1"/>
    </source>
</evidence>
<comment type="caution">
    <text evidence="2">The sequence shown here is derived from an EMBL/GenBank/DDBJ whole genome shotgun (WGS) entry which is preliminary data.</text>
</comment>
<organism evidence="2">
    <name type="scientific">bioreactor metagenome</name>
    <dbReference type="NCBI Taxonomy" id="1076179"/>
    <lineage>
        <taxon>unclassified sequences</taxon>
        <taxon>metagenomes</taxon>
        <taxon>ecological metagenomes</taxon>
    </lineage>
</organism>
<dbReference type="AlphaFoldDB" id="A0A645JHQ6"/>
<sequence>MTFSMLLTAFSTPLPRKRSPPSKEKAISWLPMETPEVHIARPDAPFAVFTTASTPGFPLTVYTCLALIEVISVPFILFSFSLTVFLTSPKSPANRVQKHCLLQPLRIQVSTAVPRFHGFLTQPRNQCGGFSPQ</sequence>
<gene>
    <name evidence="2" type="ORF">SDC9_209976</name>
</gene>
<keyword evidence="1" id="KW-1133">Transmembrane helix</keyword>
<reference evidence="2" key="1">
    <citation type="submission" date="2019-08" db="EMBL/GenBank/DDBJ databases">
        <authorList>
            <person name="Kucharzyk K."/>
            <person name="Murdoch R.W."/>
            <person name="Higgins S."/>
            <person name="Loffler F."/>
        </authorList>
    </citation>
    <scope>NUCLEOTIDE SEQUENCE</scope>
</reference>
<accession>A0A645JHQ6</accession>
<feature type="transmembrane region" description="Helical" evidence="1">
    <location>
        <begin position="59"/>
        <end position="86"/>
    </location>
</feature>
<keyword evidence="1" id="KW-0812">Transmembrane</keyword>
<evidence type="ECO:0000256" key="1">
    <source>
        <dbReference type="SAM" id="Phobius"/>
    </source>
</evidence>
<proteinExistence type="predicted"/>
<protein>
    <submittedName>
        <fullName evidence="2">Uncharacterized protein</fullName>
    </submittedName>
</protein>
<keyword evidence="1" id="KW-0472">Membrane</keyword>
<name>A0A645JHQ6_9ZZZZ</name>
<dbReference type="EMBL" id="VSSQ01139953">
    <property type="protein sequence ID" value="MPN62229.1"/>
    <property type="molecule type" value="Genomic_DNA"/>
</dbReference>